<dbReference type="PANTHER" id="PTHR45840">
    <property type="entry name" value="RHOMBOID-RELATED PROTEIN"/>
    <property type="match status" value="1"/>
</dbReference>
<evidence type="ECO:0000313" key="15">
    <source>
        <dbReference type="EMBL" id="CAH1273744.1"/>
    </source>
</evidence>
<comment type="catalytic activity">
    <reaction evidence="1">
        <text>Cleaves type-1 transmembrane domains using a catalytic dyad composed of serine and histidine that are contributed by different transmembrane domains.</text>
        <dbReference type="EC" id="3.4.21.105"/>
    </reaction>
</comment>
<feature type="transmembrane region" description="Helical" evidence="13">
    <location>
        <begin position="396"/>
        <end position="416"/>
    </location>
</feature>
<organism evidence="15 16">
    <name type="scientific">Branchiostoma lanceolatum</name>
    <name type="common">Common lancelet</name>
    <name type="synonym">Amphioxus lanceolatum</name>
    <dbReference type="NCBI Taxonomy" id="7740"/>
    <lineage>
        <taxon>Eukaryota</taxon>
        <taxon>Metazoa</taxon>
        <taxon>Chordata</taxon>
        <taxon>Cephalochordata</taxon>
        <taxon>Leptocardii</taxon>
        <taxon>Amphioxiformes</taxon>
        <taxon>Branchiostomatidae</taxon>
        <taxon>Branchiostoma</taxon>
    </lineage>
</organism>
<evidence type="ECO:0000256" key="3">
    <source>
        <dbReference type="ARBA" id="ARBA00009045"/>
    </source>
</evidence>
<dbReference type="EMBL" id="OV696694">
    <property type="protein sequence ID" value="CAH1273744.1"/>
    <property type="molecule type" value="Genomic_DNA"/>
</dbReference>
<evidence type="ECO:0000256" key="8">
    <source>
        <dbReference type="ARBA" id="ARBA00022825"/>
    </source>
</evidence>
<dbReference type="FunFam" id="1.20.1540.10:FF:000007">
    <property type="entry name" value="Rhomboid like 2"/>
    <property type="match status" value="1"/>
</dbReference>
<evidence type="ECO:0000256" key="5">
    <source>
        <dbReference type="ARBA" id="ARBA00022670"/>
    </source>
</evidence>
<dbReference type="InterPro" id="IPR035952">
    <property type="entry name" value="Rhomboid-like_sf"/>
</dbReference>
<evidence type="ECO:0000256" key="11">
    <source>
        <dbReference type="ARBA" id="ARBA00058540"/>
    </source>
</evidence>
<feature type="domain" description="EF-hand" evidence="14">
    <location>
        <begin position="83"/>
        <end position="118"/>
    </location>
</feature>
<dbReference type="SUPFAM" id="SSF47473">
    <property type="entry name" value="EF-hand"/>
    <property type="match status" value="1"/>
</dbReference>
<dbReference type="GO" id="GO:0006508">
    <property type="term" value="P:proteolysis"/>
    <property type="evidence" value="ECO:0007669"/>
    <property type="project" value="UniProtKB-KW"/>
</dbReference>
<evidence type="ECO:0000256" key="4">
    <source>
        <dbReference type="ARBA" id="ARBA00013039"/>
    </source>
</evidence>
<dbReference type="PANTHER" id="PTHR45840:SF2">
    <property type="entry name" value="PROTEIN RHOMBOID-RELATED"/>
    <property type="match status" value="1"/>
</dbReference>
<evidence type="ECO:0000256" key="2">
    <source>
        <dbReference type="ARBA" id="ARBA00004141"/>
    </source>
</evidence>
<dbReference type="Proteomes" id="UP000838412">
    <property type="component" value="Chromosome 9"/>
</dbReference>
<evidence type="ECO:0000256" key="1">
    <source>
        <dbReference type="ARBA" id="ARBA00000156"/>
    </source>
</evidence>
<dbReference type="EC" id="3.4.21.105" evidence="4"/>
<keyword evidence="16" id="KW-1185">Reference proteome</keyword>
<comment type="function">
    <text evidence="11">Involved in regulated intramembrane proteolysis and the subsequent release of functional polypeptides from their membrane anchors. Known substrate: EFNB3.</text>
</comment>
<dbReference type="Gene3D" id="1.10.238.10">
    <property type="entry name" value="EF-hand"/>
    <property type="match status" value="1"/>
</dbReference>
<name>A0A8K0AFW6_BRALA</name>
<comment type="similarity">
    <text evidence="3">Belongs to the peptidase S54 family.</text>
</comment>
<dbReference type="InterPro" id="IPR002048">
    <property type="entry name" value="EF_hand_dom"/>
</dbReference>
<feature type="transmembrane region" description="Helical" evidence="13">
    <location>
        <begin position="428"/>
        <end position="449"/>
    </location>
</feature>
<proteinExistence type="inferred from homology"/>
<accession>A0A8K0AFW6</accession>
<dbReference type="PROSITE" id="PS50222">
    <property type="entry name" value="EF_HAND_2"/>
    <property type="match status" value="1"/>
</dbReference>
<dbReference type="OrthoDB" id="418595at2759"/>
<keyword evidence="8" id="KW-0720">Serine protease</keyword>
<keyword evidence="6 13" id="KW-0812">Transmembrane</keyword>
<dbReference type="AlphaFoldDB" id="A0A8K0AFW6"/>
<dbReference type="GO" id="GO:0016020">
    <property type="term" value="C:membrane"/>
    <property type="evidence" value="ECO:0007669"/>
    <property type="project" value="UniProtKB-SubCell"/>
</dbReference>
<evidence type="ECO:0000313" key="16">
    <source>
        <dbReference type="Proteomes" id="UP000838412"/>
    </source>
</evidence>
<evidence type="ECO:0000259" key="14">
    <source>
        <dbReference type="PROSITE" id="PS50222"/>
    </source>
</evidence>
<feature type="transmembrane region" description="Helical" evidence="13">
    <location>
        <begin position="332"/>
        <end position="353"/>
    </location>
</feature>
<feature type="transmembrane region" description="Helical" evidence="13">
    <location>
        <begin position="303"/>
        <end position="320"/>
    </location>
</feature>
<comment type="subcellular location">
    <subcellularLocation>
        <location evidence="2">Membrane</location>
        <topology evidence="2">Multi-pass membrane protein</topology>
    </subcellularLocation>
</comment>
<evidence type="ECO:0000256" key="9">
    <source>
        <dbReference type="ARBA" id="ARBA00022989"/>
    </source>
</evidence>
<keyword evidence="9 13" id="KW-1133">Transmembrane helix</keyword>
<keyword evidence="7" id="KW-0378">Hydrolase</keyword>
<evidence type="ECO:0000256" key="6">
    <source>
        <dbReference type="ARBA" id="ARBA00022692"/>
    </source>
</evidence>
<dbReference type="GO" id="GO:0004252">
    <property type="term" value="F:serine-type endopeptidase activity"/>
    <property type="evidence" value="ECO:0007669"/>
    <property type="project" value="InterPro"/>
</dbReference>
<keyword evidence="5" id="KW-0645">Protease</keyword>
<dbReference type="GO" id="GO:0005509">
    <property type="term" value="F:calcium ion binding"/>
    <property type="evidence" value="ECO:0007669"/>
    <property type="project" value="InterPro"/>
</dbReference>
<dbReference type="SUPFAM" id="SSF144091">
    <property type="entry name" value="Rhomboid-like"/>
    <property type="match status" value="1"/>
</dbReference>
<reference evidence="15" key="1">
    <citation type="submission" date="2022-01" db="EMBL/GenBank/DDBJ databases">
        <authorList>
            <person name="Braso-Vives M."/>
        </authorList>
    </citation>
    <scope>NUCLEOTIDE SEQUENCE</scope>
</reference>
<evidence type="ECO:0000256" key="12">
    <source>
        <dbReference type="ARBA" id="ARBA00069178"/>
    </source>
</evidence>
<feature type="transmembrane region" description="Helical" evidence="13">
    <location>
        <begin position="222"/>
        <end position="240"/>
    </location>
</feature>
<gene>
    <name evidence="15" type="primary">RHBDL3</name>
    <name evidence="15" type="ORF">BLAG_LOCUS24988</name>
</gene>
<dbReference type="InterPro" id="IPR011992">
    <property type="entry name" value="EF-hand-dom_pair"/>
</dbReference>
<dbReference type="Pfam" id="PF01694">
    <property type="entry name" value="Rhomboid"/>
    <property type="match status" value="1"/>
</dbReference>
<protein>
    <recommendedName>
        <fullName evidence="12">Rhomboid-related protein 2</fullName>
        <ecNumber evidence="4">3.4.21.105</ecNumber>
    </recommendedName>
</protein>
<dbReference type="Gene3D" id="1.20.1540.10">
    <property type="entry name" value="Rhomboid-like"/>
    <property type="match status" value="1"/>
</dbReference>
<evidence type="ECO:0000256" key="7">
    <source>
        <dbReference type="ARBA" id="ARBA00022801"/>
    </source>
</evidence>
<dbReference type="InterPro" id="IPR051739">
    <property type="entry name" value="Rhomboid_IM_Serine_Proteases"/>
</dbReference>
<evidence type="ECO:0000256" key="10">
    <source>
        <dbReference type="ARBA" id="ARBA00023136"/>
    </source>
</evidence>
<feature type="transmembrane region" description="Helical" evidence="13">
    <location>
        <begin position="274"/>
        <end position="297"/>
    </location>
</feature>
<sequence>MGAMEGECYFYDFYDFGGGLGSMIRHAPELEEITVLPETPASPLNTTTTTNTNFNFEMIDDTGPRGMLTPDMIRIEYPQLPLAIEDKWKPLFDKYDLDRDGVISVQRFLRVLQHRDMAGDIDAHRLNLVQELLQQDEMGNISFQQFVNIMSSKRRNSFRSAVLSRDRCLNNGDVSSYQLVQPDDQPKTCFQKSVHRVAKEVLTEESDRKIYSDYYSCFPPPLLMIILSLVQLGFFVYYAATWDSLSAAGWLSGPVPEDSPFIYNPDKRVQIFRFFTYIVLHAGVEHLVFNLAVQLLLGVPLEMIHGTFRVGAVYLAGALAGSMSTSVIDRTVYLVGGSGGVYALLAGHLANVLTNYTEMQETFGIAKIGLILIITSADVGFSIWRRYNDHPKDTRVSFLAHLFGLLAGLTIGLLILRNFEQKLHERVMWWVSLVVYAACIIFTIFWNIFYY</sequence>
<keyword evidence="10 13" id="KW-0472">Membrane</keyword>
<evidence type="ECO:0000256" key="13">
    <source>
        <dbReference type="SAM" id="Phobius"/>
    </source>
</evidence>
<dbReference type="InterPro" id="IPR022764">
    <property type="entry name" value="Peptidase_S54_rhomboid_dom"/>
</dbReference>
<feature type="transmembrane region" description="Helical" evidence="13">
    <location>
        <begin position="365"/>
        <end position="384"/>
    </location>
</feature>